<evidence type="ECO:0000313" key="2">
    <source>
        <dbReference type="EMBL" id="KAJ6838028.1"/>
    </source>
</evidence>
<organism evidence="2 3">
    <name type="scientific">Iris pallida</name>
    <name type="common">Sweet iris</name>
    <dbReference type="NCBI Taxonomy" id="29817"/>
    <lineage>
        <taxon>Eukaryota</taxon>
        <taxon>Viridiplantae</taxon>
        <taxon>Streptophyta</taxon>
        <taxon>Embryophyta</taxon>
        <taxon>Tracheophyta</taxon>
        <taxon>Spermatophyta</taxon>
        <taxon>Magnoliopsida</taxon>
        <taxon>Liliopsida</taxon>
        <taxon>Asparagales</taxon>
        <taxon>Iridaceae</taxon>
        <taxon>Iridoideae</taxon>
        <taxon>Irideae</taxon>
        <taxon>Iris</taxon>
    </lineage>
</organism>
<sequence>MAATATTERHHVAAIDCSSVMRHLPRASAARSIPTIDEQQ</sequence>
<proteinExistence type="predicted"/>
<feature type="region of interest" description="Disordered" evidence="1">
    <location>
        <begin position="21"/>
        <end position="40"/>
    </location>
</feature>
<reference evidence="2" key="1">
    <citation type="journal article" date="2023" name="GigaByte">
        <title>Genome assembly of the bearded iris, Iris pallida Lam.</title>
        <authorList>
            <person name="Bruccoleri R.E."/>
            <person name="Oakeley E.J."/>
            <person name="Faust A.M.E."/>
            <person name="Altorfer M."/>
            <person name="Dessus-Babus S."/>
            <person name="Burckhardt D."/>
            <person name="Oertli M."/>
            <person name="Naumann U."/>
            <person name="Petersen F."/>
            <person name="Wong J."/>
        </authorList>
    </citation>
    <scope>NUCLEOTIDE SEQUENCE</scope>
    <source>
        <strain evidence="2">GSM-AAB239-AS_SAM_17_03QT</strain>
    </source>
</reference>
<keyword evidence="3" id="KW-1185">Reference proteome</keyword>
<dbReference type="EMBL" id="JANAVB010010999">
    <property type="protein sequence ID" value="KAJ6838028.1"/>
    <property type="molecule type" value="Genomic_DNA"/>
</dbReference>
<dbReference type="AlphaFoldDB" id="A0AAX6HBI7"/>
<gene>
    <name evidence="2" type="ORF">M6B38_322305</name>
</gene>
<accession>A0AAX6HBI7</accession>
<reference evidence="2" key="2">
    <citation type="submission" date="2023-04" db="EMBL/GenBank/DDBJ databases">
        <authorList>
            <person name="Bruccoleri R.E."/>
            <person name="Oakeley E.J."/>
            <person name="Faust A.-M."/>
            <person name="Dessus-Babus S."/>
            <person name="Altorfer M."/>
            <person name="Burckhardt D."/>
            <person name="Oertli M."/>
            <person name="Naumann U."/>
            <person name="Petersen F."/>
            <person name="Wong J."/>
        </authorList>
    </citation>
    <scope>NUCLEOTIDE SEQUENCE</scope>
    <source>
        <strain evidence="2">GSM-AAB239-AS_SAM_17_03QT</strain>
        <tissue evidence="2">Leaf</tissue>
    </source>
</reference>
<dbReference type="Proteomes" id="UP001140949">
    <property type="component" value="Unassembled WGS sequence"/>
</dbReference>
<protein>
    <submittedName>
        <fullName evidence="2">Uncharacterized protein</fullName>
    </submittedName>
</protein>
<evidence type="ECO:0000313" key="3">
    <source>
        <dbReference type="Proteomes" id="UP001140949"/>
    </source>
</evidence>
<comment type="caution">
    <text evidence="2">The sequence shown here is derived from an EMBL/GenBank/DDBJ whole genome shotgun (WGS) entry which is preliminary data.</text>
</comment>
<evidence type="ECO:0000256" key="1">
    <source>
        <dbReference type="SAM" id="MobiDB-lite"/>
    </source>
</evidence>
<name>A0AAX6HBI7_IRIPA</name>